<comment type="subcellular location">
    <subcellularLocation>
        <location evidence="1">Endomembrane system</location>
        <topology evidence="1">Multi-pass membrane protein</topology>
    </subcellularLocation>
</comment>
<evidence type="ECO:0000256" key="7">
    <source>
        <dbReference type="ARBA" id="ARBA00023139"/>
    </source>
</evidence>
<organism evidence="12 13">
    <name type="scientific">Protea cynaroides</name>
    <dbReference type="NCBI Taxonomy" id="273540"/>
    <lineage>
        <taxon>Eukaryota</taxon>
        <taxon>Viridiplantae</taxon>
        <taxon>Streptophyta</taxon>
        <taxon>Embryophyta</taxon>
        <taxon>Tracheophyta</taxon>
        <taxon>Spermatophyta</taxon>
        <taxon>Magnoliopsida</taxon>
        <taxon>Proteales</taxon>
        <taxon>Proteaceae</taxon>
        <taxon>Protea</taxon>
    </lineage>
</organism>
<dbReference type="InterPro" id="IPR039859">
    <property type="entry name" value="PFA4/ZDH16/20/ERF2-like"/>
</dbReference>
<dbReference type="Proteomes" id="UP001141806">
    <property type="component" value="Unassembled WGS sequence"/>
</dbReference>
<evidence type="ECO:0000313" key="12">
    <source>
        <dbReference type="EMBL" id="KAJ4953997.1"/>
    </source>
</evidence>
<evidence type="ECO:0000313" key="13">
    <source>
        <dbReference type="Proteomes" id="UP001141806"/>
    </source>
</evidence>
<evidence type="ECO:0000256" key="1">
    <source>
        <dbReference type="ARBA" id="ARBA00004127"/>
    </source>
</evidence>
<gene>
    <name evidence="12" type="ORF">NE237_030829</name>
</gene>
<reference evidence="12" key="1">
    <citation type="journal article" date="2023" name="Plant J.">
        <title>The genome of the king protea, Protea cynaroides.</title>
        <authorList>
            <person name="Chang J."/>
            <person name="Duong T.A."/>
            <person name="Schoeman C."/>
            <person name="Ma X."/>
            <person name="Roodt D."/>
            <person name="Barker N."/>
            <person name="Li Z."/>
            <person name="Van de Peer Y."/>
            <person name="Mizrachi E."/>
        </authorList>
    </citation>
    <scope>NUCLEOTIDE SEQUENCE</scope>
    <source>
        <tissue evidence="12">Young leaves</tissue>
    </source>
</reference>
<sequence length="346" mass="39315">MGGFCCPARDTWDQAGGRRCMLLPCLSDPARRSSLSLKVALVMLHIVFVGVLFLLDRELIDKTRKIPWYTALYLSLFVATLAQYFFTAGSSPGYVIDAMRAANETHSIAVKTLMTSKQSASRNGSLIISVEGGQSGKSISRSNATPWTKLVMDLYPPGSSVRSWTCTYCNIVQPPRAKHCHDCDKCVLQFDHHCVWLGTCIGQGNHCRFWWYILEETALCIWTGILYISYLKANFSRAWWKDGIVILLLATLSICLVFLLLLLLFHSYIVLTNQTTYELVRRRRIPYLRGIPERVYPFSKGICTNIYNFCCARSSLYTIETLPTTRELEEKSKPYTCLDVLKCRCC</sequence>
<feature type="transmembrane region" description="Helical" evidence="10">
    <location>
        <begin position="35"/>
        <end position="55"/>
    </location>
</feature>
<feature type="transmembrane region" description="Helical" evidence="10">
    <location>
        <begin position="209"/>
        <end position="231"/>
    </location>
</feature>
<accession>A0A9Q0GXX4</accession>
<dbReference type="AlphaFoldDB" id="A0A9Q0GXX4"/>
<keyword evidence="9 10" id="KW-0012">Acyltransferase</keyword>
<evidence type="ECO:0000256" key="9">
    <source>
        <dbReference type="ARBA" id="ARBA00023315"/>
    </source>
</evidence>
<dbReference type="PROSITE" id="PS50216">
    <property type="entry name" value="DHHC"/>
    <property type="match status" value="1"/>
</dbReference>
<keyword evidence="4 10" id="KW-0812">Transmembrane</keyword>
<dbReference type="EMBL" id="JAMYWD010000012">
    <property type="protein sequence ID" value="KAJ4953997.1"/>
    <property type="molecule type" value="Genomic_DNA"/>
</dbReference>
<dbReference type="GO" id="GO:0005794">
    <property type="term" value="C:Golgi apparatus"/>
    <property type="evidence" value="ECO:0007669"/>
    <property type="project" value="TreeGrafter"/>
</dbReference>
<keyword evidence="8" id="KW-0449">Lipoprotein</keyword>
<keyword evidence="13" id="KW-1185">Reference proteome</keyword>
<evidence type="ECO:0000256" key="4">
    <source>
        <dbReference type="ARBA" id="ARBA00022692"/>
    </source>
</evidence>
<evidence type="ECO:0000256" key="3">
    <source>
        <dbReference type="ARBA" id="ARBA00022679"/>
    </source>
</evidence>
<keyword evidence="3 10" id="KW-0808">Transferase</keyword>
<comment type="domain">
    <text evidence="10">The DHHC domain is required for palmitoyltransferase activity.</text>
</comment>
<evidence type="ECO:0000256" key="5">
    <source>
        <dbReference type="ARBA" id="ARBA00022989"/>
    </source>
</evidence>
<evidence type="ECO:0000259" key="11">
    <source>
        <dbReference type="Pfam" id="PF01529"/>
    </source>
</evidence>
<proteinExistence type="inferred from homology"/>
<comment type="catalytic activity">
    <reaction evidence="10">
        <text>L-cysteinyl-[protein] + hexadecanoyl-CoA = S-hexadecanoyl-L-cysteinyl-[protein] + CoA</text>
        <dbReference type="Rhea" id="RHEA:36683"/>
        <dbReference type="Rhea" id="RHEA-COMP:10131"/>
        <dbReference type="Rhea" id="RHEA-COMP:11032"/>
        <dbReference type="ChEBI" id="CHEBI:29950"/>
        <dbReference type="ChEBI" id="CHEBI:57287"/>
        <dbReference type="ChEBI" id="CHEBI:57379"/>
        <dbReference type="ChEBI" id="CHEBI:74151"/>
        <dbReference type="EC" id="2.3.1.225"/>
    </reaction>
</comment>
<comment type="similarity">
    <text evidence="2 10">Belongs to the DHHC palmitoyltransferase family.</text>
</comment>
<dbReference type="Pfam" id="PF01529">
    <property type="entry name" value="DHHC"/>
    <property type="match status" value="1"/>
</dbReference>
<dbReference type="EC" id="2.3.1.225" evidence="10"/>
<dbReference type="PANTHER" id="PTHR22883">
    <property type="entry name" value="ZINC FINGER DHHC DOMAIN CONTAINING PROTEIN"/>
    <property type="match status" value="1"/>
</dbReference>
<keyword evidence="5 10" id="KW-1133">Transmembrane helix</keyword>
<feature type="transmembrane region" description="Helical" evidence="10">
    <location>
        <begin position="243"/>
        <end position="265"/>
    </location>
</feature>
<evidence type="ECO:0000256" key="10">
    <source>
        <dbReference type="RuleBase" id="RU079119"/>
    </source>
</evidence>
<dbReference type="GO" id="GO:0006612">
    <property type="term" value="P:protein targeting to membrane"/>
    <property type="evidence" value="ECO:0007669"/>
    <property type="project" value="TreeGrafter"/>
</dbReference>
<keyword evidence="6 10" id="KW-0472">Membrane</keyword>
<comment type="caution">
    <text evidence="12">The sequence shown here is derived from an EMBL/GenBank/DDBJ whole genome shotgun (WGS) entry which is preliminary data.</text>
</comment>
<dbReference type="OrthoDB" id="9909019at2759"/>
<evidence type="ECO:0000256" key="2">
    <source>
        <dbReference type="ARBA" id="ARBA00008574"/>
    </source>
</evidence>
<dbReference type="GO" id="GO:0005783">
    <property type="term" value="C:endoplasmic reticulum"/>
    <property type="evidence" value="ECO:0007669"/>
    <property type="project" value="TreeGrafter"/>
</dbReference>
<dbReference type="InterPro" id="IPR001594">
    <property type="entry name" value="Palmitoyltrfase_DHHC"/>
</dbReference>
<feature type="domain" description="Palmitoyltransferase DHHC" evidence="11">
    <location>
        <begin position="165"/>
        <end position="281"/>
    </location>
</feature>
<dbReference type="GO" id="GO:0019706">
    <property type="term" value="F:protein-cysteine S-palmitoyltransferase activity"/>
    <property type="evidence" value="ECO:0007669"/>
    <property type="project" value="UniProtKB-EC"/>
</dbReference>
<protein>
    <recommendedName>
        <fullName evidence="10">S-acyltransferase</fullName>
        <ecNumber evidence="10">2.3.1.225</ecNumber>
    </recommendedName>
    <alternativeName>
        <fullName evidence="10">Palmitoyltransferase</fullName>
    </alternativeName>
</protein>
<evidence type="ECO:0000256" key="6">
    <source>
        <dbReference type="ARBA" id="ARBA00023136"/>
    </source>
</evidence>
<keyword evidence="7" id="KW-0564">Palmitate</keyword>
<dbReference type="PANTHER" id="PTHR22883:SF301">
    <property type="entry name" value="PALMITOYLTRANSFERASE ZDHHC12"/>
    <property type="match status" value="1"/>
</dbReference>
<name>A0A9Q0GXX4_9MAGN</name>
<evidence type="ECO:0000256" key="8">
    <source>
        <dbReference type="ARBA" id="ARBA00023288"/>
    </source>
</evidence>
<feature type="transmembrane region" description="Helical" evidence="10">
    <location>
        <begin position="67"/>
        <end position="86"/>
    </location>
</feature>